<keyword evidence="2" id="KW-0238">DNA-binding</keyword>
<dbReference type="PANTHER" id="PTHR43280">
    <property type="entry name" value="ARAC-FAMILY TRANSCRIPTIONAL REGULATOR"/>
    <property type="match status" value="1"/>
</dbReference>
<accession>A0A2S9J4B6</accession>
<sequence length="330" mass="38709">MKKSMHLGLHEYFEEVDSRADLTEINHSIHMRNAEETYWKNQQEEAVLQEFDGHQGYLYFIDILLEDERHIPFEIDHADLHILYVLSDSGPIKLYNQDTHLLSKVANHRAQYLYLPPEDYHIALPPGKSTIFGFYFRASIFRDGNDTKYTFLHPLLDAYRSQSPLPKCSIDFRVGPITQLYIETLCRNLVAKQLHNESFILERLIRLIELSKQKIHEEYDHKDMHKHLIYKFINLIKAHVDMYGQNFSLPEVAEKMGFSESHMSHILKRQTGIPAKQYKDRFVLERCRRELLAYGQVGDAAERCGFSSVAAFSKFFKKHTGETPGAFRNR</sequence>
<dbReference type="Pfam" id="PF12833">
    <property type="entry name" value="HTH_18"/>
    <property type="match status" value="1"/>
</dbReference>
<dbReference type="OrthoDB" id="699630at2"/>
<evidence type="ECO:0000256" key="3">
    <source>
        <dbReference type="ARBA" id="ARBA00023163"/>
    </source>
</evidence>
<dbReference type="InterPro" id="IPR009057">
    <property type="entry name" value="Homeodomain-like_sf"/>
</dbReference>
<evidence type="ECO:0000256" key="2">
    <source>
        <dbReference type="ARBA" id="ARBA00023125"/>
    </source>
</evidence>
<keyword evidence="6" id="KW-1185">Reference proteome</keyword>
<dbReference type="AlphaFoldDB" id="A0A2S9J4B6"/>
<dbReference type="RefSeq" id="WP_105716856.1">
    <property type="nucleotide sequence ID" value="NZ_PVBQ01000006.1"/>
</dbReference>
<reference evidence="5 6" key="1">
    <citation type="submission" date="2018-02" db="EMBL/GenBank/DDBJ databases">
        <title>The draft genome of Sphingobacterium sp. 5JN-11.</title>
        <authorList>
            <person name="Liu L."/>
            <person name="Li L."/>
            <person name="Liang L."/>
            <person name="Zhang X."/>
            <person name="Wang T."/>
        </authorList>
    </citation>
    <scope>NUCLEOTIDE SEQUENCE [LARGE SCALE GENOMIC DNA]</scope>
    <source>
        <strain evidence="5 6">5JN-11</strain>
    </source>
</reference>
<dbReference type="SMART" id="SM00342">
    <property type="entry name" value="HTH_ARAC"/>
    <property type="match status" value="1"/>
</dbReference>
<dbReference type="SUPFAM" id="SSF46689">
    <property type="entry name" value="Homeodomain-like"/>
    <property type="match status" value="1"/>
</dbReference>
<dbReference type="PANTHER" id="PTHR43280:SF2">
    <property type="entry name" value="HTH-TYPE TRANSCRIPTIONAL REGULATOR EXSA"/>
    <property type="match status" value="1"/>
</dbReference>
<dbReference type="EMBL" id="PVBQ01000006">
    <property type="protein sequence ID" value="PRD47633.1"/>
    <property type="molecule type" value="Genomic_DNA"/>
</dbReference>
<proteinExistence type="predicted"/>
<evidence type="ECO:0000256" key="1">
    <source>
        <dbReference type="ARBA" id="ARBA00023015"/>
    </source>
</evidence>
<dbReference type="PRINTS" id="PR00032">
    <property type="entry name" value="HTHARAC"/>
</dbReference>
<feature type="domain" description="HTH araC/xylS-type" evidence="4">
    <location>
        <begin position="230"/>
        <end position="330"/>
    </location>
</feature>
<name>A0A2S9J4B6_9SPHI</name>
<dbReference type="PROSITE" id="PS01124">
    <property type="entry name" value="HTH_ARAC_FAMILY_2"/>
    <property type="match status" value="1"/>
</dbReference>
<keyword evidence="1" id="KW-0805">Transcription regulation</keyword>
<dbReference type="GO" id="GO:0043565">
    <property type="term" value="F:sequence-specific DNA binding"/>
    <property type="evidence" value="ECO:0007669"/>
    <property type="project" value="InterPro"/>
</dbReference>
<dbReference type="Proteomes" id="UP000239711">
    <property type="component" value="Unassembled WGS sequence"/>
</dbReference>
<keyword evidence="3" id="KW-0804">Transcription</keyword>
<gene>
    <name evidence="5" type="ORF">C5745_10015</name>
</gene>
<protein>
    <recommendedName>
        <fullName evidence="4">HTH araC/xylS-type domain-containing protein</fullName>
    </recommendedName>
</protein>
<comment type="caution">
    <text evidence="5">The sequence shown here is derived from an EMBL/GenBank/DDBJ whole genome shotgun (WGS) entry which is preliminary data.</text>
</comment>
<evidence type="ECO:0000313" key="5">
    <source>
        <dbReference type="EMBL" id="PRD47633.1"/>
    </source>
</evidence>
<dbReference type="InterPro" id="IPR020449">
    <property type="entry name" value="Tscrpt_reg_AraC-type_HTH"/>
</dbReference>
<evidence type="ECO:0000313" key="6">
    <source>
        <dbReference type="Proteomes" id="UP000239711"/>
    </source>
</evidence>
<dbReference type="GO" id="GO:0003700">
    <property type="term" value="F:DNA-binding transcription factor activity"/>
    <property type="evidence" value="ECO:0007669"/>
    <property type="project" value="InterPro"/>
</dbReference>
<evidence type="ECO:0000259" key="4">
    <source>
        <dbReference type="PROSITE" id="PS01124"/>
    </source>
</evidence>
<organism evidence="5 6">
    <name type="scientific">Sphingobacterium haloxyli</name>
    <dbReference type="NCBI Taxonomy" id="2100533"/>
    <lineage>
        <taxon>Bacteria</taxon>
        <taxon>Pseudomonadati</taxon>
        <taxon>Bacteroidota</taxon>
        <taxon>Sphingobacteriia</taxon>
        <taxon>Sphingobacteriales</taxon>
        <taxon>Sphingobacteriaceae</taxon>
        <taxon>Sphingobacterium</taxon>
    </lineage>
</organism>
<dbReference type="InterPro" id="IPR018060">
    <property type="entry name" value="HTH_AraC"/>
</dbReference>
<dbReference type="Gene3D" id="1.10.10.60">
    <property type="entry name" value="Homeodomain-like"/>
    <property type="match status" value="1"/>
</dbReference>